<reference evidence="2 3" key="1">
    <citation type="submission" date="2023-03" db="EMBL/GenBank/DDBJ databases">
        <title>Genome insight into feeding habits of ladybird beetles.</title>
        <authorList>
            <person name="Li H.-S."/>
            <person name="Huang Y.-H."/>
            <person name="Pang H."/>
        </authorList>
    </citation>
    <scope>NUCLEOTIDE SEQUENCE [LARGE SCALE GENOMIC DNA]</scope>
    <source>
        <strain evidence="2">SYSU_2023b</strain>
        <tissue evidence="2">Whole body</tissue>
    </source>
</reference>
<gene>
    <name evidence="2" type="ORF">WA026_012747</name>
</gene>
<feature type="compositionally biased region" description="Acidic residues" evidence="1">
    <location>
        <begin position="29"/>
        <end position="38"/>
    </location>
</feature>
<feature type="region of interest" description="Disordered" evidence="1">
    <location>
        <begin position="1"/>
        <end position="62"/>
    </location>
</feature>
<protein>
    <submittedName>
        <fullName evidence="2">Uncharacterized protein</fullName>
    </submittedName>
</protein>
<proteinExistence type="predicted"/>
<comment type="caution">
    <text evidence="2">The sequence shown here is derived from an EMBL/GenBank/DDBJ whole genome shotgun (WGS) entry which is preliminary data.</text>
</comment>
<sequence>MNKESLDSKGENAHEQDDPESSEIRSDTEESEGAESNDPDFVLDSNDDSEVLPVRKSSREKHPKEMKDFITYMCLENSSQSILTYHFLRDIVSKGIVNLEYLRTDCMPADILTKGLGSCKHKKFLSDLGIVNLKNGHY</sequence>
<dbReference type="EMBL" id="JARQZJ010000036">
    <property type="protein sequence ID" value="KAK9876434.1"/>
    <property type="molecule type" value="Genomic_DNA"/>
</dbReference>
<name>A0AAW1UAW5_9CUCU</name>
<evidence type="ECO:0000313" key="3">
    <source>
        <dbReference type="Proteomes" id="UP001431783"/>
    </source>
</evidence>
<organism evidence="2 3">
    <name type="scientific">Henosepilachna vigintioctopunctata</name>
    <dbReference type="NCBI Taxonomy" id="420089"/>
    <lineage>
        <taxon>Eukaryota</taxon>
        <taxon>Metazoa</taxon>
        <taxon>Ecdysozoa</taxon>
        <taxon>Arthropoda</taxon>
        <taxon>Hexapoda</taxon>
        <taxon>Insecta</taxon>
        <taxon>Pterygota</taxon>
        <taxon>Neoptera</taxon>
        <taxon>Endopterygota</taxon>
        <taxon>Coleoptera</taxon>
        <taxon>Polyphaga</taxon>
        <taxon>Cucujiformia</taxon>
        <taxon>Coccinelloidea</taxon>
        <taxon>Coccinellidae</taxon>
        <taxon>Epilachninae</taxon>
        <taxon>Epilachnini</taxon>
        <taxon>Henosepilachna</taxon>
    </lineage>
</organism>
<keyword evidence="3" id="KW-1185">Reference proteome</keyword>
<dbReference type="AlphaFoldDB" id="A0AAW1UAW5"/>
<accession>A0AAW1UAW5</accession>
<evidence type="ECO:0000256" key="1">
    <source>
        <dbReference type="SAM" id="MobiDB-lite"/>
    </source>
</evidence>
<feature type="compositionally biased region" description="Basic and acidic residues" evidence="1">
    <location>
        <begin position="1"/>
        <end position="28"/>
    </location>
</feature>
<dbReference type="Proteomes" id="UP001431783">
    <property type="component" value="Unassembled WGS sequence"/>
</dbReference>
<evidence type="ECO:0000313" key="2">
    <source>
        <dbReference type="EMBL" id="KAK9876434.1"/>
    </source>
</evidence>